<dbReference type="SUPFAM" id="SSF57770">
    <property type="entry name" value="Methionyl-tRNA synthetase (MetRS), Zn-domain"/>
    <property type="match status" value="1"/>
</dbReference>
<evidence type="ECO:0000256" key="9">
    <source>
        <dbReference type="ARBA" id="ARBA00022833"/>
    </source>
</evidence>
<dbReference type="InterPro" id="IPR033911">
    <property type="entry name" value="MetRS_core"/>
</dbReference>
<evidence type="ECO:0000256" key="4">
    <source>
        <dbReference type="ARBA" id="ARBA00012838"/>
    </source>
</evidence>
<dbReference type="GO" id="GO:0006431">
    <property type="term" value="P:methionyl-tRNA aminoacylation"/>
    <property type="evidence" value="ECO:0007669"/>
    <property type="project" value="InterPro"/>
</dbReference>
<dbReference type="GO" id="GO:0017101">
    <property type="term" value="C:aminoacyl-tRNA synthetase multienzyme complex"/>
    <property type="evidence" value="ECO:0007669"/>
    <property type="project" value="TreeGrafter"/>
</dbReference>
<comment type="similarity">
    <text evidence="3">Belongs to the class-I aminoacyl-tRNA synthetase family. MetG type 1 subfamily.</text>
</comment>
<evidence type="ECO:0000256" key="8">
    <source>
        <dbReference type="ARBA" id="ARBA00022741"/>
    </source>
</evidence>
<dbReference type="NCBIfam" id="TIGR00398">
    <property type="entry name" value="metG"/>
    <property type="match status" value="1"/>
</dbReference>
<keyword evidence="6" id="KW-0963">Cytoplasm</keyword>
<evidence type="ECO:0000256" key="12">
    <source>
        <dbReference type="ARBA" id="ARBA00023146"/>
    </source>
</evidence>
<comment type="function">
    <text evidence="1">Is required not only for elongation of protein synthesis but also for the initiation of all mRNA translation through initiator tRNA(fMet) aminoacylation.</text>
</comment>
<dbReference type="InterPro" id="IPR015413">
    <property type="entry name" value="Methionyl/Leucyl_tRNA_Synth"/>
</dbReference>
<evidence type="ECO:0000256" key="6">
    <source>
        <dbReference type="ARBA" id="ARBA00022490"/>
    </source>
</evidence>
<dbReference type="CDD" id="cd00814">
    <property type="entry name" value="MetRS_core"/>
    <property type="match status" value="1"/>
</dbReference>
<evidence type="ECO:0000256" key="10">
    <source>
        <dbReference type="ARBA" id="ARBA00022840"/>
    </source>
</evidence>
<protein>
    <recommendedName>
        <fullName evidence="5">Methionine--tRNA ligase</fullName>
        <ecNumber evidence="4">6.1.1.10</ecNumber>
    </recommendedName>
    <alternativeName>
        <fullName evidence="13">Methionyl-tRNA synthetase</fullName>
    </alternativeName>
</protein>
<dbReference type="SUPFAM" id="SSF47323">
    <property type="entry name" value="Anticodon-binding domain of a subclass of class I aminoacyl-tRNA synthetases"/>
    <property type="match status" value="1"/>
</dbReference>
<dbReference type="PANTHER" id="PTHR45765:SF1">
    <property type="entry name" value="METHIONINE--TRNA LIGASE, CYTOPLASMIC"/>
    <property type="match status" value="1"/>
</dbReference>
<evidence type="ECO:0000256" key="1">
    <source>
        <dbReference type="ARBA" id="ARBA00003314"/>
    </source>
</evidence>
<dbReference type="RefSeq" id="WP_238192712.1">
    <property type="nucleotide sequence ID" value="NZ_BPQJ01000030.1"/>
</dbReference>
<dbReference type="Proteomes" id="UP001055286">
    <property type="component" value="Unassembled WGS sequence"/>
</dbReference>
<dbReference type="GO" id="GO:0005524">
    <property type="term" value="F:ATP binding"/>
    <property type="evidence" value="ECO:0007669"/>
    <property type="project" value="UniProtKB-KW"/>
</dbReference>
<evidence type="ECO:0000313" key="18">
    <source>
        <dbReference type="EMBL" id="GJD64840.1"/>
    </source>
</evidence>
<feature type="domain" description="Methionyl-tRNA synthetase anticodon-binding" evidence="17">
    <location>
        <begin position="452"/>
        <end position="571"/>
    </location>
</feature>
<keyword evidence="19" id="KW-1185">Reference proteome</keyword>
<keyword evidence="11 15" id="KW-0648">Protein biosynthesis</keyword>
<evidence type="ECO:0000256" key="13">
    <source>
        <dbReference type="ARBA" id="ARBA00030904"/>
    </source>
</evidence>
<evidence type="ECO:0000256" key="3">
    <source>
        <dbReference type="ARBA" id="ARBA00008258"/>
    </source>
</evidence>
<comment type="caution">
    <text evidence="18">The sequence shown here is derived from an EMBL/GenBank/DDBJ whole genome shotgun (WGS) entry which is preliminary data.</text>
</comment>
<evidence type="ECO:0000313" key="19">
    <source>
        <dbReference type="Proteomes" id="UP001055286"/>
    </source>
</evidence>
<sequence>MRAERATGESAEPKPFRAAREGFFRVCGFGASTLFHTGRTLMSRRILITSALPYVSGAKHLGNLVGSLLPADVHARFHRQIGSDVLFVCATDEHGTPTEIAAARAGLDPRRFCDDAHARQAETYRRFGLSFDHFGRSSASSNHALTQHFYRRLDAAGLIAERDVRQVWAPADGRYLPDRYVLGTCPHCGDADARGDQCDACGTLLDPEELVAPRSAVSGDTGLILRESRHLFLRQSALVDRLNGWLDTRSGWPPFVASLARSWLTADLKDRCITRDLSWGVPVPRAGFEEKVFYVWFDAPIAYIAATQDWAAARGRDWRDWWWDGAVRDSRYVQFLGKDNVPFHTVSFPGTLLGSGEPWRTVDVIKGFHWLTHEGDKFSTSRKRGLSCDAALDALPADLWRWWLIANAPETADVSFQAARFAADVNKDLADVFGNLVQRVTRFAVSAFAGPVPAGGPPGALERALAADVTSRVATIRAQHEAREFRRAAAETRALWARANAYVQDAAPWSTVRRDRPRAALVTRVALGLIELCATVAWSIIPGLAASAITAVGGTATVAVPEWPADAEDVLIGDRSRDARRPIPFEPVVKVGAENLDAACR</sequence>
<dbReference type="InterPro" id="IPR014758">
    <property type="entry name" value="Met-tRNA_synth"/>
</dbReference>
<dbReference type="Gene3D" id="2.20.28.20">
    <property type="entry name" value="Methionyl-tRNA synthetase, Zn-domain"/>
    <property type="match status" value="1"/>
</dbReference>
<dbReference type="PRINTS" id="PR01041">
    <property type="entry name" value="TRNASYNTHMET"/>
</dbReference>
<dbReference type="Gene3D" id="1.10.730.10">
    <property type="entry name" value="Isoleucyl-tRNA Synthetase, Domain 1"/>
    <property type="match status" value="1"/>
</dbReference>
<dbReference type="InterPro" id="IPR023458">
    <property type="entry name" value="Met-tRNA_ligase_1"/>
</dbReference>
<dbReference type="Gene3D" id="3.40.50.620">
    <property type="entry name" value="HUPs"/>
    <property type="match status" value="1"/>
</dbReference>
<evidence type="ECO:0000259" key="16">
    <source>
        <dbReference type="Pfam" id="PF09334"/>
    </source>
</evidence>
<keyword evidence="8 15" id="KW-0547">Nucleotide-binding</keyword>
<keyword evidence="12 15" id="KW-0030">Aminoacyl-tRNA synthetase</keyword>
<keyword evidence="7 15" id="KW-0436">Ligase</keyword>
<comment type="catalytic activity">
    <reaction evidence="14">
        <text>tRNA(Met) + L-methionine + ATP = L-methionyl-tRNA(Met) + AMP + diphosphate</text>
        <dbReference type="Rhea" id="RHEA:13481"/>
        <dbReference type="Rhea" id="RHEA-COMP:9667"/>
        <dbReference type="Rhea" id="RHEA-COMP:9698"/>
        <dbReference type="ChEBI" id="CHEBI:30616"/>
        <dbReference type="ChEBI" id="CHEBI:33019"/>
        <dbReference type="ChEBI" id="CHEBI:57844"/>
        <dbReference type="ChEBI" id="CHEBI:78442"/>
        <dbReference type="ChEBI" id="CHEBI:78530"/>
        <dbReference type="ChEBI" id="CHEBI:456215"/>
        <dbReference type="EC" id="6.1.1.10"/>
    </reaction>
</comment>
<dbReference type="EC" id="6.1.1.10" evidence="4"/>
<dbReference type="PANTHER" id="PTHR45765">
    <property type="entry name" value="METHIONINE--TRNA LIGASE"/>
    <property type="match status" value="1"/>
</dbReference>
<dbReference type="InterPro" id="IPR014729">
    <property type="entry name" value="Rossmann-like_a/b/a_fold"/>
</dbReference>
<keyword evidence="10 15" id="KW-0067">ATP-binding</keyword>
<comment type="subcellular location">
    <subcellularLocation>
        <location evidence="2">Cytoplasm</location>
    </subcellularLocation>
</comment>
<dbReference type="InterPro" id="IPR009080">
    <property type="entry name" value="tRNAsynth_Ia_anticodon-bd"/>
</dbReference>
<keyword evidence="9" id="KW-0862">Zinc</keyword>
<evidence type="ECO:0000256" key="14">
    <source>
        <dbReference type="ARBA" id="ARBA00047364"/>
    </source>
</evidence>
<feature type="domain" description="Methionyl/Leucyl tRNA synthetase" evidence="16">
    <location>
        <begin position="46"/>
        <end position="440"/>
    </location>
</feature>
<reference evidence="18" key="1">
    <citation type="journal article" date="2016" name="Front. Microbiol.">
        <title>Genome Sequence of the Piezophilic, Mesophilic Sulfate-Reducing Bacterium Desulfovibrio indicus J2T.</title>
        <authorList>
            <person name="Cao J."/>
            <person name="Maignien L."/>
            <person name="Shao Z."/>
            <person name="Alain K."/>
            <person name="Jebbar M."/>
        </authorList>
    </citation>
    <scope>NUCLEOTIDE SEQUENCE</scope>
    <source>
        <strain evidence="18">JCM 32048</strain>
    </source>
</reference>
<proteinExistence type="inferred from homology"/>
<evidence type="ECO:0000256" key="7">
    <source>
        <dbReference type="ARBA" id="ARBA00022598"/>
    </source>
</evidence>
<dbReference type="Pfam" id="PF19303">
    <property type="entry name" value="Anticodon_3"/>
    <property type="match status" value="1"/>
</dbReference>
<dbReference type="Pfam" id="PF09334">
    <property type="entry name" value="tRNA-synt_1g"/>
    <property type="match status" value="1"/>
</dbReference>
<name>A0AA37M6Q1_9HYPH</name>
<dbReference type="InterPro" id="IPR041872">
    <property type="entry name" value="Anticodon_Met"/>
</dbReference>
<dbReference type="InterPro" id="IPR029038">
    <property type="entry name" value="MetRS_Zn"/>
</dbReference>
<dbReference type="SUPFAM" id="SSF52374">
    <property type="entry name" value="Nucleotidylyl transferase"/>
    <property type="match status" value="1"/>
</dbReference>
<dbReference type="GO" id="GO:0005829">
    <property type="term" value="C:cytosol"/>
    <property type="evidence" value="ECO:0007669"/>
    <property type="project" value="TreeGrafter"/>
</dbReference>
<evidence type="ECO:0000256" key="15">
    <source>
        <dbReference type="RuleBase" id="RU363039"/>
    </source>
</evidence>
<organism evidence="18 19">
    <name type="scientific">Methylobacterium frigidaeris</name>
    <dbReference type="NCBI Taxonomy" id="2038277"/>
    <lineage>
        <taxon>Bacteria</taxon>
        <taxon>Pseudomonadati</taxon>
        <taxon>Pseudomonadota</taxon>
        <taxon>Alphaproteobacteria</taxon>
        <taxon>Hyphomicrobiales</taxon>
        <taxon>Methylobacteriaceae</taxon>
        <taxon>Methylobacterium</taxon>
    </lineage>
</organism>
<dbReference type="EMBL" id="BPQJ01000030">
    <property type="protein sequence ID" value="GJD64840.1"/>
    <property type="molecule type" value="Genomic_DNA"/>
</dbReference>
<gene>
    <name evidence="18" type="primary">metG_2</name>
    <name evidence="18" type="ORF">MPEAHAMD_5025</name>
</gene>
<accession>A0AA37M6Q1</accession>
<evidence type="ECO:0000256" key="5">
    <source>
        <dbReference type="ARBA" id="ARBA00018753"/>
    </source>
</evidence>
<reference evidence="18" key="2">
    <citation type="submission" date="2021-08" db="EMBL/GenBank/DDBJ databases">
        <authorList>
            <person name="Tani A."/>
            <person name="Ola A."/>
            <person name="Ogura Y."/>
            <person name="Katsura K."/>
            <person name="Hayashi T."/>
        </authorList>
    </citation>
    <scope>NUCLEOTIDE SEQUENCE</scope>
    <source>
        <strain evidence="18">JCM 32048</strain>
    </source>
</reference>
<dbReference type="AlphaFoldDB" id="A0AA37M6Q1"/>
<dbReference type="GO" id="GO:0004825">
    <property type="term" value="F:methionine-tRNA ligase activity"/>
    <property type="evidence" value="ECO:0007669"/>
    <property type="project" value="UniProtKB-EC"/>
</dbReference>
<evidence type="ECO:0000256" key="2">
    <source>
        <dbReference type="ARBA" id="ARBA00004496"/>
    </source>
</evidence>
<dbReference type="FunFam" id="2.20.28.20:FF:000001">
    <property type="entry name" value="Methionine--tRNA ligase"/>
    <property type="match status" value="1"/>
</dbReference>
<evidence type="ECO:0000256" key="11">
    <source>
        <dbReference type="ARBA" id="ARBA00022917"/>
    </source>
</evidence>
<evidence type="ECO:0000259" key="17">
    <source>
        <dbReference type="Pfam" id="PF19303"/>
    </source>
</evidence>